<keyword evidence="6" id="KW-0732">Signal</keyword>
<dbReference type="PROSITE" id="PS51257">
    <property type="entry name" value="PROKAR_LIPOPROTEIN"/>
    <property type="match status" value="1"/>
</dbReference>
<evidence type="ECO:0000313" key="9">
    <source>
        <dbReference type="Proteomes" id="UP000029391"/>
    </source>
</evidence>
<dbReference type="InterPro" id="IPR000923">
    <property type="entry name" value="BlueCu_1"/>
</dbReference>
<organism evidence="8 9">
    <name type="scientific">Arenimonas composti TR7-09 = DSM 18010</name>
    <dbReference type="NCBI Taxonomy" id="1121013"/>
    <lineage>
        <taxon>Bacteria</taxon>
        <taxon>Pseudomonadati</taxon>
        <taxon>Pseudomonadota</taxon>
        <taxon>Gammaproteobacteria</taxon>
        <taxon>Lysobacterales</taxon>
        <taxon>Lysobacteraceae</taxon>
        <taxon>Arenimonas</taxon>
    </lineage>
</organism>
<evidence type="ECO:0000313" key="8">
    <source>
        <dbReference type="EMBL" id="KFN49911.1"/>
    </source>
</evidence>
<evidence type="ECO:0000256" key="5">
    <source>
        <dbReference type="SAM" id="MobiDB-lite"/>
    </source>
</evidence>
<dbReference type="PANTHER" id="PTHR38439">
    <property type="entry name" value="AURACYANIN-B"/>
    <property type="match status" value="1"/>
</dbReference>
<dbReference type="InterPro" id="IPR050845">
    <property type="entry name" value="Cu-binding_ET"/>
</dbReference>
<dbReference type="InterPro" id="IPR028871">
    <property type="entry name" value="BlueCu_1_BS"/>
</dbReference>
<dbReference type="CDD" id="cd13922">
    <property type="entry name" value="Azurin"/>
    <property type="match status" value="1"/>
</dbReference>
<dbReference type="SUPFAM" id="SSF49503">
    <property type="entry name" value="Cupredoxins"/>
    <property type="match status" value="1"/>
</dbReference>
<dbReference type="AlphaFoldDB" id="A0A091BDV3"/>
<dbReference type="Gene3D" id="2.60.40.420">
    <property type="entry name" value="Cupredoxins - blue copper proteins"/>
    <property type="match status" value="1"/>
</dbReference>
<evidence type="ECO:0000259" key="7">
    <source>
        <dbReference type="Pfam" id="PF00127"/>
    </source>
</evidence>
<reference evidence="8 9" key="1">
    <citation type="submission" date="2013-09" db="EMBL/GenBank/DDBJ databases">
        <title>Genome sequencing of Arenimonas composti.</title>
        <authorList>
            <person name="Chen F."/>
            <person name="Wang G."/>
        </authorList>
    </citation>
    <scope>NUCLEOTIDE SEQUENCE [LARGE SCALE GENOMIC DNA]</scope>
    <source>
        <strain evidence="8 9">TR7-09</strain>
    </source>
</reference>
<dbReference type="eggNOG" id="COG3241">
    <property type="taxonomic scope" value="Bacteria"/>
</dbReference>
<feature type="compositionally biased region" description="Low complexity" evidence="5">
    <location>
        <begin position="31"/>
        <end position="41"/>
    </location>
</feature>
<keyword evidence="2" id="KW-0479">Metal-binding</keyword>
<evidence type="ECO:0000256" key="3">
    <source>
        <dbReference type="ARBA" id="ARBA00022982"/>
    </source>
</evidence>
<keyword evidence="9" id="KW-1185">Reference proteome</keyword>
<dbReference type="Proteomes" id="UP000029391">
    <property type="component" value="Unassembled WGS sequence"/>
</dbReference>
<feature type="signal peptide" evidence="6">
    <location>
        <begin position="1"/>
        <end position="22"/>
    </location>
</feature>
<keyword evidence="1" id="KW-0813">Transport</keyword>
<dbReference type="InterPro" id="IPR014068">
    <property type="entry name" value="Azurin"/>
</dbReference>
<dbReference type="NCBIfam" id="TIGR02695">
    <property type="entry name" value="azurin"/>
    <property type="match status" value="1"/>
</dbReference>
<evidence type="ECO:0000256" key="4">
    <source>
        <dbReference type="ARBA" id="ARBA00023008"/>
    </source>
</evidence>
<evidence type="ECO:0000256" key="1">
    <source>
        <dbReference type="ARBA" id="ARBA00022448"/>
    </source>
</evidence>
<dbReference type="PANTHER" id="PTHR38439:SF2">
    <property type="entry name" value="OUTER MEMBRANE PROTEIN H.8"/>
    <property type="match status" value="1"/>
</dbReference>
<feature type="region of interest" description="Disordered" evidence="5">
    <location>
        <begin position="26"/>
        <end position="58"/>
    </location>
</feature>
<dbReference type="STRING" id="1121013.GCA_000426365_02306"/>
<feature type="domain" description="Blue (type 1) copper" evidence="7">
    <location>
        <begin position="66"/>
        <end position="192"/>
    </location>
</feature>
<feature type="chain" id="PRO_5001869696" description="Blue (type 1) copper domain-containing protein" evidence="6">
    <location>
        <begin position="23"/>
        <end position="192"/>
    </location>
</feature>
<dbReference type="GO" id="GO:0009055">
    <property type="term" value="F:electron transfer activity"/>
    <property type="evidence" value="ECO:0007669"/>
    <property type="project" value="InterPro"/>
</dbReference>
<comment type="caution">
    <text evidence="8">The sequence shown here is derived from an EMBL/GenBank/DDBJ whole genome shotgun (WGS) entry which is preliminary data.</text>
</comment>
<accession>A0A091BDV3</accession>
<keyword evidence="3" id="KW-0249">Electron transport</keyword>
<dbReference type="RefSeq" id="WP_081683408.1">
    <property type="nucleotide sequence ID" value="NZ_AUFF01000007.1"/>
</dbReference>
<keyword evidence="4" id="KW-0186">Copper</keyword>
<sequence length="192" mass="19236">MTIRRPLALLPLACAFALGACGGDAPPPAASTPAPTSDAPAPAAPAPAPAPAATAGNGKPAAVVENCATEIGSNDAMQYDVGSIAIPSSCTQFTITLRHDGTLPEQSMGHNVVIAKASELAAVATDGMAAGAASEFVKPGDPRVVAHTEVIGGGERTSVTFDVAPLRDGGPYQFFCSFPGHWAVMKGDISVQ</sequence>
<evidence type="ECO:0000256" key="6">
    <source>
        <dbReference type="SAM" id="SignalP"/>
    </source>
</evidence>
<proteinExistence type="predicted"/>
<dbReference type="EMBL" id="AWXU01000027">
    <property type="protein sequence ID" value="KFN49911.1"/>
    <property type="molecule type" value="Genomic_DNA"/>
</dbReference>
<dbReference type="GO" id="GO:0005507">
    <property type="term" value="F:copper ion binding"/>
    <property type="evidence" value="ECO:0007669"/>
    <property type="project" value="InterPro"/>
</dbReference>
<evidence type="ECO:0000256" key="2">
    <source>
        <dbReference type="ARBA" id="ARBA00022723"/>
    </source>
</evidence>
<protein>
    <recommendedName>
        <fullName evidence="7">Blue (type 1) copper domain-containing protein</fullName>
    </recommendedName>
</protein>
<gene>
    <name evidence="8" type="ORF">P873_08695</name>
</gene>
<dbReference type="InterPro" id="IPR008972">
    <property type="entry name" value="Cupredoxin"/>
</dbReference>
<name>A0A091BDV3_9GAMM</name>
<dbReference type="Pfam" id="PF00127">
    <property type="entry name" value="Copper-bind"/>
    <property type="match status" value="1"/>
</dbReference>
<dbReference type="PROSITE" id="PS00196">
    <property type="entry name" value="COPPER_BLUE"/>
    <property type="match status" value="1"/>
</dbReference>